<evidence type="ECO:0000313" key="3">
    <source>
        <dbReference type="Proteomes" id="UP000484255"/>
    </source>
</evidence>
<feature type="compositionally biased region" description="Low complexity" evidence="1">
    <location>
        <begin position="236"/>
        <end position="255"/>
    </location>
</feature>
<dbReference type="AlphaFoldDB" id="A0A7C9TKN0"/>
<dbReference type="InterPro" id="IPR036255">
    <property type="entry name" value="YgfB-like_sf"/>
</dbReference>
<evidence type="ECO:0000256" key="1">
    <source>
        <dbReference type="SAM" id="MobiDB-lite"/>
    </source>
</evidence>
<sequence>MSAPASPLPEDWSARDLAELDRLLAAVPAPLESLDPSLLDGYLCGVLLQPHTVPEAMWLAHVIDTEGRPLPAGFALEPLRQQVRRRYAQLDAAIATRQWFDPWIFQDSEEVDDDDALALVLPWCAGFAMALDLFPTLMDEAEDEALEGLALIYRAFDPDDLEDADDLLAVIQEVGEPDSAEEAVEDLVTAVMLLADQTRPAVQPVRPAARPAVAPPAPARRAAAPAPVPRRPAPAAPAGRPGARPSSGGPARGPARGQGGAAPRAAGGGTGRSGGSGGSGGPRPAGPARKGGKAKP</sequence>
<name>A0A7C9TKN0_9BURK</name>
<feature type="compositionally biased region" description="Gly residues" evidence="1">
    <location>
        <begin position="256"/>
        <end position="283"/>
    </location>
</feature>
<proteinExistence type="predicted"/>
<dbReference type="RefSeq" id="WP_163458989.1">
    <property type="nucleotide sequence ID" value="NZ_JAAGOH010000024.1"/>
</dbReference>
<dbReference type="SUPFAM" id="SSF101327">
    <property type="entry name" value="YgfB-like"/>
    <property type="match status" value="1"/>
</dbReference>
<dbReference type="EMBL" id="JAAGOH010000024">
    <property type="protein sequence ID" value="NDY92939.1"/>
    <property type="molecule type" value="Genomic_DNA"/>
</dbReference>
<feature type="compositionally biased region" description="Pro residues" evidence="1">
    <location>
        <begin position="226"/>
        <end position="235"/>
    </location>
</feature>
<gene>
    <name evidence="2" type="ORF">G3A44_17230</name>
</gene>
<accession>A0A7C9TKN0</accession>
<protein>
    <submittedName>
        <fullName evidence="2">YecA family protein</fullName>
    </submittedName>
</protein>
<dbReference type="Proteomes" id="UP000484255">
    <property type="component" value="Unassembled WGS sequence"/>
</dbReference>
<dbReference type="Gene3D" id="1.20.120.740">
    <property type="entry name" value="YgfB uncharacterised protein family UPF0149, PF03695"/>
    <property type="match status" value="1"/>
</dbReference>
<feature type="region of interest" description="Disordered" evidence="1">
    <location>
        <begin position="202"/>
        <end position="296"/>
    </location>
</feature>
<keyword evidence="3" id="KW-1185">Reference proteome</keyword>
<comment type="caution">
    <text evidence="2">The sequence shown here is derived from an EMBL/GenBank/DDBJ whole genome shotgun (WGS) entry which is preliminary data.</text>
</comment>
<evidence type="ECO:0000313" key="2">
    <source>
        <dbReference type="EMBL" id="NDY92939.1"/>
    </source>
</evidence>
<dbReference type="NCBIfam" id="TIGR02292">
    <property type="entry name" value="ygfB_yecA"/>
    <property type="match status" value="1"/>
</dbReference>
<feature type="compositionally biased region" description="Low complexity" evidence="1">
    <location>
        <begin position="202"/>
        <end position="212"/>
    </location>
</feature>
<dbReference type="Pfam" id="PF03695">
    <property type="entry name" value="UPF0149"/>
    <property type="match status" value="1"/>
</dbReference>
<dbReference type="InterPro" id="IPR011978">
    <property type="entry name" value="YgfB-like"/>
</dbReference>
<organism evidence="2 3">
    <name type="scientific">Ideonella livida</name>
    <dbReference type="NCBI Taxonomy" id="2707176"/>
    <lineage>
        <taxon>Bacteria</taxon>
        <taxon>Pseudomonadati</taxon>
        <taxon>Pseudomonadota</taxon>
        <taxon>Betaproteobacteria</taxon>
        <taxon>Burkholderiales</taxon>
        <taxon>Sphaerotilaceae</taxon>
        <taxon>Ideonella</taxon>
    </lineage>
</organism>
<reference evidence="2 3" key="1">
    <citation type="submission" date="2020-02" db="EMBL/GenBank/DDBJ databases">
        <title>Ideonella bacterium strain TBM-1.</title>
        <authorList>
            <person name="Chen W.-M."/>
        </authorList>
    </citation>
    <scope>NUCLEOTIDE SEQUENCE [LARGE SCALE GENOMIC DNA]</scope>
    <source>
        <strain evidence="2 3">TBM-1</strain>
    </source>
</reference>